<keyword evidence="3 8" id="KW-0597">Phosphoprotein</keyword>
<feature type="DNA-binding region" description="OmpR/PhoB-type" evidence="9">
    <location>
        <begin position="124"/>
        <end position="218"/>
    </location>
</feature>
<keyword evidence="2" id="KW-0963">Cytoplasm</keyword>
<dbReference type="Gene3D" id="6.10.250.690">
    <property type="match status" value="1"/>
</dbReference>
<evidence type="ECO:0000256" key="5">
    <source>
        <dbReference type="ARBA" id="ARBA00023015"/>
    </source>
</evidence>
<evidence type="ECO:0000259" key="10">
    <source>
        <dbReference type="PROSITE" id="PS50110"/>
    </source>
</evidence>
<organism evidence="12 13">
    <name type="scientific">Collimonas arenae</name>
    <dbReference type="NCBI Taxonomy" id="279058"/>
    <lineage>
        <taxon>Bacteria</taxon>
        <taxon>Pseudomonadati</taxon>
        <taxon>Pseudomonadota</taxon>
        <taxon>Betaproteobacteria</taxon>
        <taxon>Burkholderiales</taxon>
        <taxon>Oxalobacteraceae</taxon>
        <taxon>Collimonas</taxon>
    </lineage>
</organism>
<feature type="domain" description="Response regulatory" evidence="10">
    <location>
        <begin position="2"/>
        <end position="116"/>
    </location>
</feature>
<dbReference type="GO" id="GO:0000976">
    <property type="term" value="F:transcription cis-regulatory region binding"/>
    <property type="evidence" value="ECO:0007669"/>
    <property type="project" value="TreeGrafter"/>
</dbReference>
<keyword evidence="5" id="KW-0805">Transcription regulation</keyword>
<keyword evidence="4" id="KW-0902">Two-component regulatory system</keyword>
<dbReference type="InterPro" id="IPR001867">
    <property type="entry name" value="OmpR/PhoB-type_DNA-bd"/>
</dbReference>
<dbReference type="GO" id="GO:0000156">
    <property type="term" value="F:phosphorelay response regulator activity"/>
    <property type="evidence" value="ECO:0007669"/>
    <property type="project" value="TreeGrafter"/>
</dbReference>
<gene>
    <name evidence="12" type="ORF">CAter282_0199</name>
</gene>
<dbReference type="CDD" id="cd00383">
    <property type="entry name" value="trans_reg_C"/>
    <property type="match status" value="1"/>
</dbReference>
<evidence type="ECO:0000256" key="7">
    <source>
        <dbReference type="ARBA" id="ARBA00023163"/>
    </source>
</evidence>
<evidence type="ECO:0000313" key="12">
    <source>
        <dbReference type="EMBL" id="AMP08023.1"/>
    </source>
</evidence>
<sequence>MRLLLIEDDYMLGNSIRKGFYPYGFIVDWTQDGIAAEAALAAESYSAVLLDLGLPRKSGLEVLKKMRSDSNSTPVIVLSASDRVLNRIEGLDAGADDYLSKPFDLDELAARVRALLRRSGGRTSPVLTHGEIQFDPAGNTVTYKGKGVALSSRELMVLAALIEKPGAVLSRAQLVDKVYGWNDEVESNTIEVHVHALRKKLAPGVIRNIRGLGYMLADSESPCVN</sequence>
<dbReference type="Pfam" id="PF00486">
    <property type="entry name" value="Trans_reg_C"/>
    <property type="match status" value="1"/>
</dbReference>
<dbReference type="Gene3D" id="1.10.10.10">
    <property type="entry name" value="Winged helix-like DNA-binding domain superfamily/Winged helix DNA-binding domain"/>
    <property type="match status" value="1"/>
</dbReference>
<dbReference type="GO" id="GO:0006355">
    <property type="term" value="P:regulation of DNA-templated transcription"/>
    <property type="evidence" value="ECO:0007669"/>
    <property type="project" value="InterPro"/>
</dbReference>
<name>A0A127PKJ7_9BURK</name>
<evidence type="ECO:0000256" key="8">
    <source>
        <dbReference type="PROSITE-ProRule" id="PRU00169"/>
    </source>
</evidence>
<proteinExistence type="predicted"/>
<feature type="domain" description="OmpR/PhoB-type" evidence="11">
    <location>
        <begin position="124"/>
        <end position="218"/>
    </location>
</feature>
<dbReference type="InterPro" id="IPR036388">
    <property type="entry name" value="WH-like_DNA-bd_sf"/>
</dbReference>
<evidence type="ECO:0000256" key="9">
    <source>
        <dbReference type="PROSITE-ProRule" id="PRU01091"/>
    </source>
</evidence>
<evidence type="ECO:0000256" key="3">
    <source>
        <dbReference type="ARBA" id="ARBA00022553"/>
    </source>
</evidence>
<dbReference type="PATRIC" id="fig|279058.17.peg.219"/>
<evidence type="ECO:0000256" key="4">
    <source>
        <dbReference type="ARBA" id="ARBA00023012"/>
    </source>
</evidence>
<dbReference type="GO" id="GO:0005829">
    <property type="term" value="C:cytosol"/>
    <property type="evidence" value="ECO:0007669"/>
    <property type="project" value="TreeGrafter"/>
</dbReference>
<dbReference type="RefSeq" id="WP_061531934.1">
    <property type="nucleotide sequence ID" value="NZ_CP013233.1"/>
</dbReference>
<comment type="subcellular location">
    <subcellularLocation>
        <location evidence="1">Cytoplasm</location>
    </subcellularLocation>
</comment>
<protein>
    <submittedName>
        <fullName evidence="12">Transcriptional regulatory, C terminal family protein</fullName>
    </submittedName>
</protein>
<dbReference type="SMART" id="SM00862">
    <property type="entry name" value="Trans_reg_C"/>
    <property type="match status" value="1"/>
</dbReference>
<evidence type="ECO:0000256" key="2">
    <source>
        <dbReference type="ARBA" id="ARBA00022490"/>
    </source>
</evidence>
<dbReference type="OrthoDB" id="9802426at2"/>
<evidence type="ECO:0000313" key="13">
    <source>
        <dbReference type="Proteomes" id="UP000071778"/>
    </source>
</evidence>
<evidence type="ECO:0000256" key="1">
    <source>
        <dbReference type="ARBA" id="ARBA00004496"/>
    </source>
</evidence>
<dbReference type="InterPro" id="IPR001789">
    <property type="entry name" value="Sig_transdc_resp-reg_receiver"/>
</dbReference>
<dbReference type="Gene3D" id="3.40.50.2300">
    <property type="match status" value="1"/>
</dbReference>
<dbReference type="InterPro" id="IPR011006">
    <property type="entry name" value="CheY-like_superfamily"/>
</dbReference>
<dbReference type="CDD" id="cd17624">
    <property type="entry name" value="REC_OmpR_PmrA-like"/>
    <property type="match status" value="1"/>
</dbReference>
<evidence type="ECO:0000256" key="6">
    <source>
        <dbReference type="ARBA" id="ARBA00023125"/>
    </source>
</evidence>
<dbReference type="PANTHER" id="PTHR48111:SF35">
    <property type="entry name" value="TRANSCRIPTIONAL REGULATORY PROTEIN QSEB"/>
    <property type="match status" value="1"/>
</dbReference>
<dbReference type="PANTHER" id="PTHR48111">
    <property type="entry name" value="REGULATOR OF RPOS"/>
    <property type="match status" value="1"/>
</dbReference>
<dbReference type="Proteomes" id="UP000071778">
    <property type="component" value="Chromosome"/>
</dbReference>
<reference evidence="12 13" key="1">
    <citation type="submission" date="2015-11" db="EMBL/GenBank/DDBJ databases">
        <title>Exploring the genomic traits of fungus-feeding bacterial genus Collimonas.</title>
        <authorList>
            <person name="Song C."/>
            <person name="Schmidt R."/>
            <person name="de Jager V."/>
            <person name="Krzyzanowska D."/>
            <person name="Jongedijk E."/>
            <person name="Cankar K."/>
            <person name="Beekwilder J."/>
            <person name="van Veen A."/>
            <person name="de Boer W."/>
            <person name="van Veen J.A."/>
            <person name="Garbeva P."/>
        </authorList>
    </citation>
    <scope>NUCLEOTIDE SEQUENCE [LARGE SCALE GENOMIC DNA]</scope>
    <source>
        <strain evidence="12 13">Ter282</strain>
    </source>
</reference>
<dbReference type="SUPFAM" id="SSF52172">
    <property type="entry name" value="CheY-like"/>
    <property type="match status" value="1"/>
</dbReference>
<dbReference type="PROSITE" id="PS51755">
    <property type="entry name" value="OMPR_PHOB"/>
    <property type="match status" value="1"/>
</dbReference>
<dbReference type="AlphaFoldDB" id="A0A127PKJ7"/>
<keyword evidence="7" id="KW-0804">Transcription</keyword>
<dbReference type="InterPro" id="IPR016032">
    <property type="entry name" value="Sig_transdc_resp-reg_C-effctor"/>
</dbReference>
<evidence type="ECO:0000259" key="11">
    <source>
        <dbReference type="PROSITE" id="PS51755"/>
    </source>
</evidence>
<keyword evidence="13" id="KW-1185">Reference proteome</keyword>
<feature type="modified residue" description="4-aspartylphosphate" evidence="8">
    <location>
        <position position="51"/>
    </location>
</feature>
<dbReference type="SMART" id="SM00448">
    <property type="entry name" value="REC"/>
    <property type="match status" value="1"/>
</dbReference>
<dbReference type="PROSITE" id="PS50110">
    <property type="entry name" value="RESPONSE_REGULATORY"/>
    <property type="match status" value="1"/>
</dbReference>
<accession>A0A127PKJ7</accession>
<dbReference type="Pfam" id="PF00072">
    <property type="entry name" value="Response_reg"/>
    <property type="match status" value="1"/>
</dbReference>
<dbReference type="EMBL" id="CP013235">
    <property type="protein sequence ID" value="AMP08023.1"/>
    <property type="molecule type" value="Genomic_DNA"/>
</dbReference>
<dbReference type="InterPro" id="IPR039420">
    <property type="entry name" value="WalR-like"/>
</dbReference>
<keyword evidence="6 9" id="KW-0238">DNA-binding</keyword>
<dbReference type="SUPFAM" id="SSF46894">
    <property type="entry name" value="C-terminal effector domain of the bipartite response regulators"/>
    <property type="match status" value="1"/>
</dbReference>
<dbReference type="GO" id="GO:0032993">
    <property type="term" value="C:protein-DNA complex"/>
    <property type="evidence" value="ECO:0007669"/>
    <property type="project" value="TreeGrafter"/>
</dbReference>